<proteinExistence type="predicted"/>
<dbReference type="Proteomes" id="UP000824005">
    <property type="component" value="Unassembled WGS sequence"/>
</dbReference>
<dbReference type="InterPro" id="IPR042099">
    <property type="entry name" value="ANL_N_sf"/>
</dbReference>
<dbReference type="GO" id="GO:0006631">
    <property type="term" value="P:fatty acid metabolic process"/>
    <property type="evidence" value="ECO:0007669"/>
    <property type="project" value="TreeGrafter"/>
</dbReference>
<dbReference type="Pfam" id="PF13193">
    <property type="entry name" value="AMP-binding_C"/>
    <property type="match status" value="1"/>
</dbReference>
<evidence type="ECO:0000259" key="1">
    <source>
        <dbReference type="Pfam" id="PF00501"/>
    </source>
</evidence>
<protein>
    <submittedName>
        <fullName evidence="3">AMP-binding protein</fullName>
    </submittedName>
</protein>
<dbReference type="Gene3D" id="3.30.300.30">
    <property type="match status" value="1"/>
</dbReference>
<gene>
    <name evidence="3" type="ORF">H9830_15915</name>
</gene>
<feature type="domain" description="AMP-binding enzyme C-terminal" evidence="2">
    <location>
        <begin position="436"/>
        <end position="509"/>
    </location>
</feature>
<dbReference type="AlphaFoldDB" id="A0A9D1Z173"/>
<name>A0A9D1Z173_9MICO</name>
<evidence type="ECO:0000313" key="4">
    <source>
        <dbReference type="Proteomes" id="UP000824005"/>
    </source>
</evidence>
<dbReference type="InterPro" id="IPR000873">
    <property type="entry name" value="AMP-dep_synth/lig_dom"/>
</dbReference>
<dbReference type="GO" id="GO:0031956">
    <property type="term" value="F:medium-chain fatty acid-CoA ligase activity"/>
    <property type="evidence" value="ECO:0007669"/>
    <property type="project" value="TreeGrafter"/>
</dbReference>
<dbReference type="InterPro" id="IPR025110">
    <property type="entry name" value="AMP-bd_C"/>
</dbReference>
<dbReference type="EMBL" id="DXDC01000482">
    <property type="protein sequence ID" value="HIY67751.1"/>
    <property type="molecule type" value="Genomic_DNA"/>
</dbReference>
<sequence>MAYDNVSLAEAERFIHGPALSAALRELAGVNPSRVYLRDRERVVTAGELNTRVDEAADHLRVVGVDASSRVAIALPVMVEHVVLIFALLRLGALWIPLNPQLKGEPLQHQLRDSGATAVITDASGPLAEHLTVGAPPTPALPAAAGEAPVVIPAVRETQEGASGGDRKNACLLMYTSGTTGPPKGALVSETMLRAAVLGALEVTTPEPGDVFYVWEPLFHIGGAQVVFLPLFREITLALVPKFRASRFWQDVVDFDVTHIHYLGGVLQILLQIPATEQERQNRVRIAWGAGATPEVRAACHERYDFALHECYGMTEASSIVTVNRNDMDGGVGRPLPWVEILVGDTEECAASSSNRGATVPEGGDRSIGEVRVRGLVEGLVTEGYLGNPEASAKARDGEWFCTGDLGYLDDRGRLHFTGRGSDSIRVRGENVSAWQIESVFGLHPDVDRCAVVGVEAQVGEQEMLLLFTTPEGKQVDPAAILQWGQRQLAKFQVPRYARIVGEMPLTPSQRIAKHRLPRDLDETSELTG</sequence>
<feature type="domain" description="AMP-dependent synthetase/ligase" evidence="1">
    <location>
        <begin position="27"/>
        <end position="385"/>
    </location>
</feature>
<dbReference type="InterPro" id="IPR045851">
    <property type="entry name" value="AMP-bd_C_sf"/>
</dbReference>
<accession>A0A9D1Z173</accession>
<dbReference type="PANTHER" id="PTHR43201:SF32">
    <property type="entry name" value="2-SUCCINYLBENZOATE--COA LIGASE, CHLOROPLASTIC_PEROXISOMAL"/>
    <property type="match status" value="1"/>
</dbReference>
<dbReference type="Pfam" id="PF00501">
    <property type="entry name" value="AMP-binding"/>
    <property type="match status" value="1"/>
</dbReference>
<dbReference type="SUPFAM" id="SSF56801">
    <property type="entry name" value="Acetyl-CoA synthetase-like"/>
    <property type="match status" value="1"/>
</dbReference>
<comment type="caution">
    <text evidence="3">The sequence shown here is derived from an EMBL/GenBank/DDBJ whole genome shotgun (WGS) entry which is preliminary data.</text>
</comment>
<dbReference type="PROSITE" id="PS00455">
    <property type="entry name" value="AMP_BINDING"/>
    <property type="match status" value="1"/>
</dbReference>
<dbReference type="PANTHER" id="PTHR43201">
    <property type="entry name" value="ACYL-COA SYNTHETASE"/>
    <property type="match status" value="1"/>
</dbReference>
<dbReference type="Gene3D" id="3.40.50.12780">
    <property type="entry name" value="N-terminal domain of ligase-like"/>
    <property type="match status" value="1"/>
</dbReference>
<reference evidence="3" key="2">
    <citation type="submission" date="2021-04" db="EMBL/GenBank/DDBJ databases">
        <authorList>
            <person name="Gilroy R."/>
        </authorList>
    </citation>
    <scope>NUCLEOTIDE SEQUENCE</scope>
    <source>
        <strain evidence="3">ChiGjej1B1-98</strain>
    </source>
</reference>
<organism evidence="3 4">
    <name type="scientific">Candidatus Agrococcus pullicola</name>
    <dbReference type="NCBI Taxonomy" id="2838429"/>
    <lineage>
        <taxon>Bacteria</taxon>
        <taxon>Bacillati</taxon>
        <taxon>Actinomycetota</taxon>
        <taxon>Actinomycetes</taxon>
        <taxon>Micrococcales</taxon>
        <taxon>Microbacteriaceae</taxon>
        <taxon>Agrococcus</taxon>
    </lineage>
</organism>
<evidence type="ECO:0000259" key="2">
    <source>
        <dbReference type="Pfam" id="PF13193"/>
    </source>
</evidence>
<evidence type="ECO:0000313" key="3">
    <source>
        <dbReference type="EMBL" id="HIY67751.1"/>
    </source>
</evidence>
<dbReference type="InterPro" id="IPR020845">
    <property type="entry name" value="AMP-binding_CS"/>
</dbReference>
<reference evidence="3" key="1">
    <citation type="journal article" date="2021" name="PeerJ">
        <title>Extensive microbial diversity within the chicken gut microbiome revealed by metagenomics and culture.</title>
        <authorList>
            <person name="Gilroy R."/>
            <person name="Ravi A."/>
            <person name="Getino M."/>
            <person name="Pursley I."/>
            <person name="Horton D.L."/>
            <person name="Alikhan N.F."/>
            <person name="Baker D."/>
            <person name="Gharbi K."/>
            <person name="Hall N."/>
            <person name="Watson M."/>
            <person name="Adriaenssens E.M."/>
            <person name="Foster-Nyarko E."/>
            <person name="Jarju S."/>
            <person name="Secka A."/>
            <person name="Antonio M."/>
            <person name="Oren A."/>
            <person name="Chaudhuri R.R."/>
            <person name="La Ragione R."/>
            <person name="Hildebrand F."/>
            <person name="Pallen M.J."/>
        </authorList>
    </citation>
    <scope>NUCLEOTIDE SEQUENCE</scope>
    <source>
        <strain evidence="3">ChiGjej1B1-98</strain>
    </source>
</reference>